<dbReference type="Proteomes" id="UP000002384">
    <property type="component" value="Plasmid pP742401"/>
</dbReference>
<sequence length="45" mass="5429">MFKEKRRQIEESIGVKKVREILPYKIPSMLFLLERPVSFYGVLCR</sequence>
<proteinExistence type="predicted"/>
<evidence type="ECO:0000313" key="1">
    <source>
        <dbReference type="EMBL" id="ACK73930.1"/>
    </source>
</evidence>
<gene>
    <name evidence="1" type="ordered locus">PCC7424_5883</name>
</gene>
<dbReference type="RefSeq" id="WP_012599825.1">
    <property type="nucleotide sequence ID" value="NC_011738.1"/>
</dbReference>
<dbReference type="EMBL" id="CP001292">
    <property type="protein sequence ID" value="ACK73930.1"/>
    <property type="molecule type" value="Genomic_DNA"/>
</dbReference>
<evidence type="ECO:0000313" key="2">
    <source>
        <dbReference type="Proteomes" id="UP000002384"/>
    </source>
</evidence>
<keyword evidence="2" id="KW-1185">Reference proteome</keyword>
<organism evidence="1 2">
    <name type="scientific">Gloeothece citriformis (strain PCC 7424)</name>
    <name type="common">Cyanothece sp. (strain PCC 7424)</name>
    <dbReference type="NCBI Taxonomy" id="65393"/>
    <lineage>
        <taxon>Bacteria</taxon>
        <taxon>Bacillati</taxon>
        <taxon>Cyanobacteriota</taxon>
        <taxon>Cyanophyceae</taxon>
        <taxon>Oscillatoriophycideae</taxon>
        <taxon>Chroococcales</taxon>
        <taxon>Aphanothecaceae</taxon>
        <taxon>Gloeothece</taxon>
        <taxon>Gloeothece citriformis</taxon>
    </lineage>
</organism>
<protein>
    <submittedName>
        <fullName evidence="1">Uncharacterized protein</fullName>
    </submittedName>
</protein>
<dbReference type="KEGG" id="cyc:PCC7424_5883"/>
<name>B7KMA8_GLOC7</name>
<geneLocation type="plasmid" evidence="1 2">
    <name>pP742401</name>
</geneLocation>
<dbReference type="HOGENOM" id="CLU_3198814_0_0_3"/>
<accession>B7KMA8</accession>
<dbReference type="AlphaFoldDB" id="B7KMA8"/>
<reference evidence="2" key="1">
    <citation type="journal article" date="2011" name="MBio">
        <title>Novel metabolic attributes of the genus Cyanothece, comprising a group of unicellular nitrogen-fixing Cyanobacteria.</title>
        <authorList>
            <person name="Bandyopadhyay A."/>
            <person name="Elvitigala T."/>
            <person name="Welsh E."/>
            <person name="Stockel J."/>
            <person name="Liberton M."/>
            <person name="Min H."/>
            <person name="Sherman L.A."/>
            <person name="Pakrasi H.B."/>
        </authorList>
    </citation>
    <scope>NUCLEOTIDE SEQUENCE [LARGE SCALE GENOMIC DNA]</scope>
    <source>
        <strain evidence="2">PCC 7424</strain>
        <plasmid evidence="2">pP742401</plasmid>
    </source>
</reference>
<keyword evidence="1" id="KW-0614">Plasmid</keyword>